<gene>
    <name evidence="3" type="primary">bira</name>
    <name evidence="3" type="ordered locus">G5S_0175</name>
</gene>
<dbReference type="Pfam" id="PF03099">
    <property type="entry name" value="BPL_LplA_LipB"/>
    <property type="match status" value="1"/>
</dbReference>
<dbReference type="NCBIfam" id="NF004607">
    <property type="entry name" value="PRK05935.1"/>
    <property type="match status" value="1"/>
</dbReference>
<dbReference type="InterPro" id="IPR004408">
    <property type="entry name" value="Biotin_CoA_COase_ligase"/>
</dbReference>
<dbReference type="SUPFAM" id="SSF55681">
    <property type="entry name" value="Class II aaRS and biotin synthetases"/>
    <property type="match status" value="1"/>
</dbReference>
<dbReference type="PANTHER" id="PTHR12835">
    <property type="entry name" value="BIOTIN PROTEIN LIGASE"/>
    <property type="match status" value="1"/>
</dbReference>
<protein>
    <submittedName>
        <fullName evidence="3">Biotin synthetase</fullName>
        <ecNumber evidence="3">6.3.4.15</ecNumber>
    </submittedName>
</protein>
<dbReference type="Proteomes" id="UP000008305">
    <property type="component" value="Chromosome"/>
</dbReference>
<dbReference type="CDD" id="cd16442">
    <property type="entry name" value="BPL"/>
    <property type="match status" value="1"/>
</dbReference>
<keyword evidence="1 3" id="KW-0436">Ligase</keyword>
<dbReference type="NCBIfam" id="TIGR00121">
    <property type="entry name" value="birA_ligase"/>
    <property type="match status" value="1"/>
</dbReference>
<dbReference type="GeneID" id="99718229"/>
<keyword evidence="4" id="KW-1185">Reference proteome</keyword>
<dbReference type="AlphaFoldDB" id="A0AA34WHL3"/>
<evidence type="ECO:0000256" key="1">
    <source>
        <dbReference type="ARBA" id="ARBA00022598"/>
    </source>
</evidence>
<sequence length="191" mass="21304">MKVIYYEVAKTPSTNTEAKRLMHLWDPYALTVVTTKHQTAGKGKFGKSWKSSPKDLLATFCFFLKVQDLDLSQLFRLGTEAVLMLTQELHIKASIKWPNDVLVHNKKLCGVLCETLPSQRHLGVALGIGINVNTPKEILDAIDQPAISLQAILGEEVDVGGLLEKLTTQIIQILRVHIADMLATQTDFRKI</sequence>
<evidence type="ECO:0000313" key="3">
    <source>
        <dbReference type="EMBL" id="AEB41193.1"/>
    </source>
</evidence>
<accession>A0AA34WHL3</accession>
<dbReference type="InterPro" id="IPR004143">
    <property type="entry name" value="BPL_LPL_catalytic"/>
</dbReference>
<name>A0AA34WHL3_CHLPE</name>
<reference evidence="3 4" key="1">
    <citation type="journal article" date="2011" name="J. Bacteriol.">
        <title>Genome sequence of the obligate intracellular animal pathogen Chlamydia pecorum E58.</title>
        <authorList>
            <person name="Mojica S."/>
            <person name="Huot Creasy H."/>
            <person name="Daugherty S."/>
            <person name="Read T.D."/>
            <person name="Kim T."/>
            <person name="Kaltenboeck B."/>
            <person name="Bavoil P."/>
            <person name="Myers G.S."/>
        </authorList>
    </citation>
    <scope>NUCLEOTIDE SEQUENCE [LARGE SCALE GENOMIC DNA]</scope>
    <source>
        <strain evidence="3 4">E58</strain>
    </source>
</reference>
<dbReference type="EC" id="6.3.4.15" evidence="3"/>
<dbReference type="PANTHER" id="PTHR12835:SF5">
    <property type="entry name" value="BIOTIN--PROTEIN LIGASE"/>
    <property type="match status" value="1"/>
</dbReference>
<dbReference type="Gene3D" id="3.30.930.10">
    <property type="entry name" value="Bira Bifunctional Protein, Domain 2"/>
    <property type="match status" value="1"/>
</dbReference>
<dbReference type="InterPro" id="IPR045864">
    <property type="entry name" value="aa-tRNA-synth_II/BPL/LPL"/>
</dbReference>
<evidence type="ECO:0000313" key="4">
    <source>
        <dbReference type="Proteomes" id="UP000008305"/>
    </source>
</evidence>
<dbReference type="GO" id="GO:0004077">
    <property type="term" value="F:biotin--[biotin carboxyl-carrier protein] ligase activity"/>
    <property type="evidence" value="ECO:0007669"/>
    <property type="project" value="UniProtKB-EC"/>
</dbReference>
<dbReference type="PROSITE" id="PS51733">
    <property type="entry name" value="BPL_LPL_CATALYTIC"/>
    <property type="match status" value="1"/>
</dbReference>
<organism evidence="3 4">
    <name type="scientific">Chlamydia pecorum (strain ATCC VR-628 / DSM 29919 / E58)</name>
    <name type="common">Chlamydophila pecorum</name>
    <dbReference type="NCBI Taxonomy" id="331635"/>
    <lineage>
        <taxon>Bacteria</taxon>
        <taxon>Pseudomonadati</taxon>
        <taxon>Chlamydiota</taxon>
        <taxon>Chlamydiia</taxon>
        <taxon>Chlamydiales</taxon>
        <taxon>Chlamydiaceae</taxon>
        <taxon>Chlamydia/Chlamydophila group</taxon>
        <taxon>Chlamydia</taxon>
    </lineage>
</organism>
<feature type="domain" description="BPL/LPL catalytic" evidence="2">
    <location>
        <begin position="1"/>
        <end position="178"/>
    </location>
</feature>
<evidence type="ECO:0000259" key="2">
    <source>
        <dbReference type="PROSITE" id="PS51733"/>
    </source>
</evidence>
<proteinExistence type="predicted"/>
<dbReference type="KEGG" id="cpm:G5S_0175"/>
<dbReference type="GO" id="GO:0005737">
    <property type="term" value="C:cytoplasm"/>
    <property type="evidence" value="ECO:0007669"/>
    <property type="project" value="TreeGrafter"/>
</dbReference>
<dbReference type="RefSeq" id="WP_013712271.1">
    <property type="nucleotide sequence ID" value="NC_015408.1"/>
</dbReference>
<dbReference type="EMBL" id="CP002608">
    <property type="protein sequence ID" value="AEB41193.1"/>
    <property type="molecule type" value="Genomic_DNA"/>
</dbReference>